<dbReference type="Gene3D" id="1.10.1130.10">
    <property type="entry name" value="Flavocytochrome C3, Chain A"/>
    <property type="match status" value="1"/>
</dbReference>
<dbReference type="RefSeq" id="WP_138238887.1">
    <property type="nucleotide sequence ID" value="NZ_VBRY01000004.1"/>
</dbReference>
<evidence type="ECO:0000313" key="2">
    <source>
        <dbReference type="EMBL" id="TLS67991.1"/>
    </source>
</evidence>
<comment type="caution">
    <text evidence="2">The sequence shown here is derived from an EMBL/GenBank/DDBJ whole genome shotgun (WGS) entry which is preliminary data.</text>
</comment>
<dbReference type="AlphaFoldDB" id="A0A5R9GNT7"/>
<dbReference type="InterPro" id="IPR054337">
    <property type="entry name" value="Mtrc-MtrF-like_dom_II/IV"/>
</dbReference>
<dbReference type="Proteomes" id="UP000306585">
    <property type="component" value="Unassembled WGS sequence"/>
</dbReference>
<dbReference type="SUPFAM" id="SSF48695">
    <property type="entry name" value="Multiheme cytochromes"/>
    <property type="match status" value="1"/>
</dbReference>
<dbReference type="Pfam" id="PF22113">
    <property type="entry name" value="Mtrc-MtrF_II-IV_dom"/>
    <property type="match status" value="1"/>
</dbReference>
<name>A0A5R9GNT7_9PROT</name>
<protein>
    <recommendedName>
        <fullName evidence="1">Outer membrane cytochrome MtrC/MtrF-like domain-containing protein</fullName>
    </recommendedName>
</protein>
<evidence type="ECO:0000313" key="3">
    <source>
        <dbReference type="Proteomes" id="UP000306585"/>
    </source>
</evidence>
<dbReference type="InterPro" id="IPR036280">
    <property type="entry name" value="Multihaem_cyt_sf"/>
</dbReference>
<proteinExistence type="predicted"/>
<evidence type="ECO:0000259" key="1">
    <source>
        <dbReference type="Pfam" id="PF22113"/>
    </source>
</evidence>
<reference evidence="2 3" key="1">
    <citation type="journal article" date="2019" name="Appl. Environ. Microbiol.">
        <title>Environmental Evidence and Genomic Insight of Iron-oxidizing Bacteria Preference Towards More Corrosion Resistant Stainless Steel at Higher Salinities.</title>
        <authorList>
            <person name="Garrison C.E."/>
            <person name="Price K.A."/>
            <person name="Field E.K."/>
        </authorList>
    </citation>
    <scope>NUCLEOTIDE SEQUENCE [LARGE SCALE GENOMIC DNA]</scope>
    <source>
        <strain evidence="2 3">P3</strain>
    </source>
</reference>
<feature type="domain" description="Outer membrane cytochrome MtrC/MtrF-like" evidence="1">
    <location>
        <begin position="62"/>
        <end position="248"/>
    </location>
</feature>
<organism evidence="2 3">
    <name type="scientific">Mariprofundus erugo</name>
    <dbReference type="NCBI Taxonomy" id="2528639"/>
    <lineage>
        <taxon>Bacteria</taxon>
        <taxon>Pseudomonadati</taxon>
        <taxon>Pseudomonadota</taxon>
        <taxon>Candidatius Mariprofundia</taxon>
        <taxon>Mariprofundales</taxon>
        <taxon>Mariprofundaceae</taxon>
        <taxon>Mariprofundus</taxon>
    </lineage>
</organism>
<keyword evidence="3" id="KW-1185">Reference proteome</keyword>
<accession>A0A5R9GNT7</accession>
<sequence>MSSTIVVQASLIAAALLLIGAGVKQEAAGTLPAGYWQNPSASDGRAAPDHWSSLEADLHPEACAQCHRSQFDAWRGSRHAHAFSPGMIGQFPSLGVKKANGCLVCHAPLQEQRYADMQGVRSSLALMLAHQDGFNADADMDQPTLPLRHAGVTCAACHVRGWQRFGPPLRSGSDPQSGAAHQGFTAINAFESSSFCASCHQFPASMAINGKPIENTLNEWKNSDFGRRSITCQQCHMPDRRHEFRGIHDAGMVRSGLDISIARSGNTAVLRMRSKWIGHAFPTYVTPKVVIRAEAVDRAGAVIRSWQWEIWRKVAFDHGWKELSDTRLMPGEERAFIASPLSRNTVAVRYRVLVIPDAYYKGLYQQLAQSSRHHDGSKHIRLAAEQADQNDYTLFEGQLQVSPRQ</sequence>
<gene>
    <name evidence="2" type="ORF">FEF65_05985</name>
</gene>
<dbReference type="EMBL" id="VBRY01000004">
    <property type="protein sequence ID" value="TLS67991.1"/>
    <property type="molecule type" value="Genomic_DNA"/>
</dbReference>